<keyword evidence="2" id="KW-1185">Reference proteome</keyword>
<dbReference type="EMBL" id="JACEIK010004813">
    <property type="protein sequence ID" value="MCD9646483.1"/>
    <property type="molecule type" value="Genomic_DNA"/>
</dbReference>
<organism evidence="1 2">
    <name type="scientific">Datura stramonium</name>
    <name type="common">Jimsonweed</name>
    <name type="synonym">Common thornapple</name>
    <dbReference type="NCBI Taxonomy" id="4076"/>
    <lineage>
        <taxon>Eukaryota</taxon>
        <taxon>Viridiplantae</taxon>
        <taxon>Streptophyta</taxon>
        <taxon>Embryophyta</taxon>
        <taxon>Tracheophyta</taxon>
        <taxon>Spermatophyta</taxon>
        <taxon>Magnoliopsida</taxon>
        <taxon>eudicotyledons</taxon>
        <taxon>Gunneridae</taxon>
        <taxon>Pentapetalae</taxon>
        <taxon>asterids</taxon>
        <taxon>lamiids</taxon>
        <taxon>Solanales</taxon>
        <taxon>Solanaceae</taxon>
        <taxon>Solanoideae</taxon>
        <taxon>Datureae</taxon>
        <taxon>Datura</taxon>
    </lineage>
</organism>
<evidence type="ECO:0000313" key="1">
    <source>
        <dbReference type="EMBL" id="MCD9646483.1"/>
    </source>
</evidence>
<evidence type="ECO:0000313" key="2">
    <source>
        <dbReference type="Proteomes" id="UP000823775"/>
    </source>
</evidence>
<name>A0ABS8VGR3_DATST</name>
<gene>
    <name evidence="1" type="ORF">HAX54_036354</name>
</gene>
<dbReference type="Proteomes" id="UP000823775">
    <property type="component" value="Unassembled WGS sequence"/>
</dbReference>
<feature type="non-terminal residue" evidence="1">
    <location>
        <position position="1"/>
    </location>
</feature>
<proteinExistence type="predicted"/>
<accession>A0ABS8VGR3</accession>
<comment type="caution">
    <text evidence="1">The sequence shown here is derived from an EMBL/GenBank/DDBJ whole genome shotgun (WGS) entry which is preliminary data.</text>
</comment>
<sequence length="85" mass="9834">RMKVYNMLYPGMSGFILEESIQACCYGEWLMSEGASEQQKCGRGYYASIVYGFLEFPAGHDRKDGNKTLWHVCTMMFSVEYYVVM</sequence>
<reference evidence="1 2" key="1">
    <citation type="journal article" date="2021" name="BMC Genomics">
        <title>Datura genome reveals duplications of psychoactive alkaloid biosynthetic genes and high mutation rate following tissue culture.</title>
        <authorList>
            <person name="Rajewski A."/>
            <person name="Carter-House D."/>
            <person name="Stajich J."/>
            <person name="Litt A."/>
        </authorList>
    </citation>
    <scope>NUCLEOTIDE SEQUENCE [LARGE SCALE GENOMIC DNA]</scope>
    <source>
        <strain evidence="1">AR-01</strain>
    </source>
</reference>
<protein>
    <submittedName>
        <fullName evidence="1">Uncharacterized protein</fullName>
    </submittedName>
</protein>